<evidence type="ECO:0000256" key="1">
    <source>
        <dbReference type="SAM" id="MobiDB-lite"/>
    </source>
</evidence>
<name>A0A060ZW27_9ACTN</name>
<accession>A0A060ZW27</accession>
<dbReference type="AlphaFoldDB" id="A0A060ZW27"/>
<reference evidence="2" key="1">
    <citation type="submission" date="2014-05" db="EMBL/GenBank/DDBJ databases">
        <authorList>
            <person name="Horn Fabian"/>
        </authorList>
    </citation>
    <scope>NUCLEOTIDE SEQUENCE</scope>
</reference>
<proteinExistence type="predicted"/>
<protein>
    <submittedName>
        <fullName evidence="2">Uncharacterized protein</fullName>
    </submittedName>
</protein>
<sequence length="102" mass="11586">MNRRQQRARVTAVPTVNASKPEPPLASVRARLAALDGGGYDYETSRRQSLLHEAGLDWRTYLADWPTPSVVYDHEARRFRIKGDSGWLAPHEWLALCQERAA</sequence>
<feature type="region of interest" description="Disordered" evidence="1">
    <location>
        <begin position="1"/>
        <end position="22"/>
    </location>
</feature>
<dbReference type="EMBL" id="LK022848">
    <property type="protein sequence ID" value="CDR07369.1"/>
    <property type="molecule type" value="Genomic_DNA"/>
</dbReference>
<evidence type="ECO:0000313" key="2">
    <source>
        <dbReference type="EMBL" id="CDR07369.1"/>
    </source>
</evidence>
<organism evidence="2">
    <name type="scientific">Streptomyces iranensis</name>
    <dbReference type="NCBI Taxonomy" id="576784"/>
    <lineage>
        <taxon>Bacteria</taxon>
        <taxon>Bacillati</taxon>
        <taxon>Actinomycetota</taxon>
        <taxon>Actinomycetes</taxon>
        <taxon>Kitasatosporales</taxon>
        <taxon>Streptomycetaceae</taxon>
        <taxon>Streptomyces</taxon>
        <taxon>Streptomyces violaceusniger group</taxon>
    </lineage>
</organism>
<dbReference type="HOGENOM" id="CLU_2275886_0_0_11"/>
<gene>
    <name evidence="2" type="ORF">SIRAN4109</name>
</gene>